<reference evidence="1" key="1">
    <citation type="submission" date="2018-07" db="EMBL/GenBank/DDBJ databases">
        <authorList>
            <consortium name="Genoscope - CEA"/>
            <person name="William W."/>
        </authorList>
    </citation>
    <scope>NUCLEOTIDE SEQUENCE</scope>
    <source>
        <strain evidence="1">IK1</strain>
    </source>
</reference>
<organism evidence="1">
    <name type="scientific">Uncultured Desulfatiglans sp</name>
    <dbReference type="NCBI Taxonomy" id="1748965"/>
    <lineage>
        <taxon>Bacteria</taxon>
        <taxon>Pseudomonadati</taxon>
        <taxon>Thermodesulfobacteriota</taxon>
        <taxon>Desulfobacteria</taxon>
        <taxon>Desulfatiglandales</taxon>
        <taxon>Desulfatiglandaceae</taxon>
        <taxon>Desulfatiglans</taxon>
        <taxon>environmental samples</taxon>
    </lineage>
</organism>
<evidence type="ECO:0008006" key="2">
    <source>
        <dbReference type="Google" id="ProtNLM"/>
    </source>
</evidence>
<gene>
    <name evidence="1" type="ORF">TRIP_B50641</name>
</gene>
<evidence type="ECO:0000313" key="1">
    <source>
        <dbReference type="EMBL" id="VBB47846.1"/>
    </source>
</evidence>
<dbReference type="EMBL" id="UPXX01000032">
    <property type="protein sequence ID" value="VBB47846.1"/>
    <property type="molecule type" value="Genomic_DNA"/>
</dbReference>
<sequence>MFHVKHHRFTGSTPLRGRQALCIEAAAEAADSIPPGGETMAEDITRPEDMGKEDLARFVLDIFHRIAVHHTLWLREVEHQMGMPKALGVLGTAYGETYAVQMKRMAKLFNFELVDGIPKPLLERSREELLEAADEVSKNWLANDGIWFQAVEFAHGMNDAKRCNDSCWTRYSPFEAWSIRRLLHLSERPGLEGLKTALRFRTYARVNVQTIINEGTESFVFQMNDCRVQSARKRKGLDDYPCTSVGLVEYTYFAEAIDPRIETECIGCPPGPHPEEWYCAWRFRLKAPGESHAAGGHP</sequence>
<dbReference type="AlphaFoldDB" id="A0A653AJ91"/>
<proteinExistence type="predicted"/>
<protein>
    <recommendedName>
        <fullName evidence="2">Cytosolic protein</fullName>
    </recommendedName>
</protein>
<accession>A0A653AJ91</accession>
<dbReference type="Pfam" id="PF19620">
    <property type="entry name" value="DUF6125"/>
    <property type="match status" value="1"/>
</dbReference>
<name>A0A653AJ91_UNCDX</name>